<comment type="caution">
    <text evidence="2">The sequence shown here is derived from an EMBL/GenBank/DDBJ whole genome shotgun (WGS) entry which is preliminary data.</text>
</comment>
<dbReference type="Proteomes" id="UP001492380">
    <property type="component" value="Unassembled WGS sequence"/>
</dbReference>
<organism evidence="2 3">
    <name type="scientific">Phyllosticta capitalensis</name>
    <dbReference type="NCBI Taxonomy" id="121624"/>
    <lineage>
        <taxon>Eukaryota</taxon>
        <taxon>Fungi</taxon>
        <taxon>Dikarya</taxon>
        <taxon>Ascomycota</taxon>
        <taxon>Pezizomycotina</taxon>
        <taxon>Dothideomycetes</taxon>
        <taxon>Dothideomycetes incertae sedis</taxon>
        <taxon>Botryosphaeriales</taxon>
        <taxon>Phyllostictaceae</taxon>
        <taxon>Phyllosticta</taxon>
    </lineage>
</organism>
<gene>
    <name evidence="2" type="ORF">HDK90DRAFT_478435</name>
</gene>
<evidence type="ECO:0000313" key="3">
    <source>
        <dbReference type="Proteomes" id="UP001492380"/>
    </source>
</evidence>
<dbReference type="PANTHER" id="PTHR38167">
    <property type="entry name" value="C2H2-TYPE DOMAIN-CONTAINING PROTEIN"/>
    <property type="match status" value="1"/>
</dbReference>
<evidence type="ECO:0000313" key="2">
    <source>
        <dbReference type="EMBL" id="KAK8239928.1"/>
    </source>
</evidence>
<evidence type="ECO:0000256" key="1">
    <source>
        <dbReference type="SAM" id="MobiDB-lite"/>
    </source>
</evidence>
<feature type="region of interest" description="Disordered" evidence="1">
    <location>
        <begin position="1"/>
        <end position="21"/>
    </location>
</feature>
<accession>A0ABR1YVA6</accession>
<dbReference type="PANTHER" id="PTHR38167:SF1">
    <property type="entry name" value="C2H2-TYPE DOMAIN-CONTAINING PROTEIN"/>
    <property type="match status" value="1"/>
</dbReference>
<feature type="compositionally biased region" description="Basic and acidic residues" evidence="1">
    <location>
        <begin position="1"/>
        <end position="11"/>
    </location>
</feature>
<dbReference type="EMBL" id="JBBWRZ010000003">
    <property type="protein sequence ID" value="KAK8239928.1"/>
    <property type="molecule type" value="Genomic_DNA"/>
</dbReference>
<name>A0ABR1YVA6_9PEZI</name>
<proteinExistence type="predicted"/>
<keyword evidence="3" id="KW-1185">Reference proteome</keyword>
<protein>
    <submittedName>
        <fullName evidence="2">Uncharacterized protein</fullName>
    </submittedName>
</protein>
<reference evidence="2 3" key="1">
    <citation type="submission" date="2024-04" db="EMBL/GenBank/DDBJ databases">
        <title>Phyllosticta paracitricarpa is synonymous to the EU quarantine fungus P. citricarpa based on phylogenomic analyses.</title>
        <authorList>
            <consortium name="Lawrence Berkeley National Laboratory"/>
            <person name="Van Ingen-Buijs V.A."/>
            <person name="Van Westerhoven A.C."/>
            <person name="Haridas S."/>
            <person name="Skiadas P."/>
            <person name="Martin F."/>
            <person name="Groenewald J.Z."/>
            <person name="Crous P.W."/>
            <person name="Seidl M.F."/>
        </authorList>
    </citation>
    <scope>NUCLEOTIDE SEQUENCE [LARGE SCALE GENOMIC DNA]</scope>
    <source>
        <strain evidence="2 3">CBS 123374</strain>
    </source>
</reference>
<sequence>MASKASNKDPSKASSTARPSKALIKAIGRADLDRLRTVLHHICQNSEEANESVEEDLLMTDLYVGKSGRMKVKRQFSRYEECLRCRSEFDVTENDDLACTYHYGSLDVWDDFWADHDEDVHGTIDTDKMRENFPDGFVYSCCGESANANGCVYGRHEEEKDVEPRQQKRFKWQ</sequence>